<sequence length="684" mass="78885">MPKRKYFSDLSKRQKIRRVIEQSLTQEHDNPISTGAELSFLENTIIGNDQPQSSSLNTILGNDQPESSFCENDTIDNDQPHLSHFESESCEVQTQAIPMEPETHVESSLKNKLKSWAQECHIPLIHLSKLLNILKPYHNDLPRDARTLLHTPRSTNVEEMGSGQYVHFGMKEALIKLFTSNMPMQEYVGLSVNIDGLPPFKSSNKALWPILISVSGCPTVSIVGVYYGSVKPDVNLFLTRFVEEFNVTHNTGVEFKNRMFFPYIKHIICDAPAKSYVLCVKGHTGYYSCTKCHIEGESRQGTMCFPGFQLRAPRRSDNEYRFVNLENDFQNALSPLRNLDDFNFIKHVPHDYMHLICLGLVKKIISLWFRGNLKYRINTAKATEISSQLELIAKYTPSEFARKPRSIASYKFWKATEFRQFLLFTGYAVLQNVIDPSVFENFKSLMICIKLFCNHEECYEDANEMAKYFVKTFSVIYGVHKMSHNVHGLLHLKDDVVEHGSLDNFSAFKFENFLYSLKSILRKSNQPLEQIYNREWEARESPPRTAIIEEGPKPNSLHTSGLLAPSTEQREIIQFSRAIIKGLKVNTKSPRERTFSLRNGDIVKIVNIIVEKNKRKVAYQKYCRSNVFESPCPSSAIGFFSLSNLKEDIFECEFHDIEFKYYLMPHKSIQDKFFAMRMSVQSNY</sequence>
<reference evidence="1" key="1">
    <citation type="submission" date="2021-05" db="EMBL/GenBank/DDBJ databases">
        <authorList>
            <person name="Alioto T."/>
            <person name="Alioto T."/>
            <person name="Gomez Garrido J."/>
        </authorList>
    </citation>
    <scope>NUCLEOTIDE SEQUENCE</scope>
</reference>
<organism evidence="1">
    <name type="scientific">Cacopsylla melanoneura</name>
    <dbReference type="NCBI Taxonomy" id="428564"/>
    <lineage>
        <taxon>Eukaryota</taxon>
        <taxon>Metazoa</taxon>
        <taxon>Ecdysozoa</taxon>
        <taxon>Arthropoda</taxon>
        <taxon>Hexapoda</taxon>
        <taxon>Insecta</taxon>
        <taxon>Pterygota</taxon>
        <taxon>Neoptera</taxon>
        <taxon>Paraneoptera</taxon>
        <taxon>Hemiptera</taxon>
        <taxon>Sternorrhyncha</taxon>
        <taxon>Psylloidea</taxon>
        <taxon>Psyllidae</taxon>
        <taxon>Psyllinae</taxon>
        <taxon>Cacopsylla</taxon>
    </lineage>
</organism>
<protein>
    <recommendedName>
        <fullName evidence="2">Transposase domain-containing protein</fullName>
    </recommendedName>
</protein>
<accession>A0A8D8QW05</accession>
<dbReference type="EMBL" id="HBUF01617605">
    <property type="protein sequence ID" value="CAG6780256.1"/>
    <property type="molecule type" value="Transcribed_RNA"/>
</dbReference>
<dbReference type="PANTHER" id="PTHR33053:SF24">
    <property type="entry name" value="TRANSPOSASE DOMAIN-CONTAINING PROTEIN"/>
    <property type="match status" value="1"/>
</dbReference>
<dbReference type="AlphaFoldDB" id="A0A8D8QW05"/>
<name>A0A8D8QW05_9HEMI</name>
<evidence type="ECO:0008006" key="2">
    <source>
        <dbReference type="Google" id="ProtNLM"/>
    </source>
</evidence>
<dbReference type="EMBL" id="HBUF01276268">
    <property type="protein sequence ID" value="CAG6686419.1"/>
    <property type="molecule type" value="Transcribed_RNA"/>
</dbReference>
<dbReference type="PANTHER" id="PTHR33053">
    <property type="entry name" value="PROTEIN, PUTATIVE-RELATED"/>
    <property type="match status" value="1"/>
</dbReference>
<proteinExistence type="predicted"/>
<dbReference type="EMBL" id="HBUF01102695">
    <property type="protein sequence ID" value="CAG6638445.1"/>
    <property type="molecule type" value="Transcribed_RNA"/>
</dbReference>
<evidence type="ECO:0000313" key="1">
    <source>
        <dbReference type="EMBL" id="CAG6638445.1"/>
    </source>
</evidence>